<dbReference type="EMBL" id="LWUJ01000013">
    <property type="protein sequence ID" value="OAL09855.1"/>
    <property type="molecule type" value="Genomic_DNA"/>
</dbReference>
<feature type="region of interest" description="Disordered" evidence="1">
    <location>
        <begin position="96"/>
        <end position="121"/>
    </location>
</feature>
<reference evidence="3" key="1">
    <citation type="submission" date="2016-04" db="EMBL/GenBank/DDBJ databases">
        <authorList>
            <person name="Quiroz-Castaneda R.E."/>
            <person name="Martinez-Ocampo F."/>
        </authorList>
    </citation>
    <scope>NUCLEOTIDE SEQUENCE [LARGE SCALE GENOMIC DNA]</scope>
    <source>
        <strain evidence="3">INIFAP01</strain>
    </source>
</reference>
<gene>
    <name evidence="2" type="ORF">A6V39_04725</name>
</gene>
<sequence length="121" mass="13310">MVAGICYAAAGGSLVGSNYIFKIERLVDIPQDGAENKWEEKLPILLKKIIANSGLSVKIDPQKHSSNLAKTGASGSEEFSNKNDAKASLKAWCKKENKQTGEKEHEEELCKESVKKEWLFG</sequence>
<accession>A0A1A9QD22</accession>
<dbReference type="Proteomes" id="UP000077623">
    <property type="component" value="Unassembled WGS sequence"/>
</dbReference>
<protein>
    <submittedName>
        <fullName evidence="2">Uncharacterized protein</fullName>
    </submittedName>
</protein>
<evidence type="ECO:0000313" key="2">
    <source>
        <dbReference type="EMBL" id="OAL09855.1"/>
    </source>
</evidence>
<name>A0A1A9QD22_9MOLU</name>
<keyword evidence="3" id="KW-1185">Reference proteome</keyword>
<dbReference type="STRING" id="432608.A6V39_04725"/>
<organism evidence="2 3">
    <name type="scientific">Candidatus Mycoplasma haematobovis</name>
    <dbReference type="NCBI Taxonomy" id="432608"/>
    <lineage>
        <taxon>Bacteria</taxon>
        <taxon>Bacillati</taxon>
        <taxon>Mycoplasmatota</taxon>
        <taxon>Mollicutes</taxon>
        <taxon>Mycoplasmataceae</taxon>
        <taxon>Mycoplasma</taxon>
    </lineage>
</organism>
<dbReference type="RefSeq" id="WP_187150581.1">
    <property type="nucleotide sequence ID" value="NZ_LWUJ01000013.1"/>
</dbReference>
<proteinExistence type="predicted"/>
<evidence type="ECO:0000313" key="3">
    <source>
        <dbReference type="Proteomes" id="UP000077623"/>
    </source>
</evidence>
<comment type="caution">
    <text evidence="2">The sequence shown here is derived from an EMBL/GenBank/DDBJ whole genome shotgun (WGS) entry which is preliminary data.</text>
</comment>
<evidence type="ECO:0000256" key="1">
    <source>
        <dbReference type="SAM" id="MobiDB-lite"/>
    </source>
</evidence>
<dbReference type="AlphaFoldDB" id="A0A1A9QD22"/>